<evidence type="ECO:0000313" key="1">
    <source>
        <dbReference type="EMBL" id="CNL74990.1"/>
    </source>
</evidence>
<dbReference type="AlphaFoldDB" id="A0A0T9UVB6"/>
<sequence length="120" mass="13099">MTTIYQPAGITAGAAIASDVRRELLSRKKVGKNGLPFHTVREDQIKTRWTESEAVAIKSTANALESNPAVETNVAAIRGFLAMFAEAPEMLAHVHAELKLAGLPVPEWLPELPIRQEKSQ</sequence>
<dbReference type="RefSeq" id="WP_050126810.1">
    <property type="nucleotide sequence ID" value="NZ_CABHPX010000068.1"/>
</dbReference>
<organism evidence="1 2">
    <name type="scientific">Yersinia aleksiciae</name>
    <dbReference type="NCBI Taxonomy" id="263819"/>
    <lineage>
        <taxon>Bacteria</taxon>
        <taxon>Pseudomonadati</taxon>
        <taxon>Pseudomonadota</taxon>
        <taxon>Gammaproteobacteria</taxon>
        <taxon>Enterobacterales</taxon>
        <taxon>Yersiniaceae</taxon>
        <taxon>Yersinia</taxon>
    </lineage>
</organism>
<dbReference type="Proteomes" id="UP000040088">
    <property type="component" value="Unassembled WGS sequence"/>
</dbReference>
<evidence type="ECO:0000313" key="2">
    <source>
        <dbReference type="Proteomes" id="UP000040088"/>
    </source>
</evidence>
<protein>
    <submittedName>
        <fullName evidence="1">Uncharacterized protein</fullName>
    </submittedName>
</protein>
<name>A0A0T9UVB6_YERAE</name>
<reference evidence="2" key="1">
    <citation type="submission" date="2015-03" db="EMBL/GenBank/DDBJ databases">
        <authorList>
            <consortium name="Pathogen Informatics"/>
        </authorList>
    </citation>
    <scope>NUCLEOTIDE SEQUENCE [LARGE SCALE GENOMIC DNA]</scope>
    <source>
        <strain evidence="2">IP27925</strain>
    </source>
</reference>
<accession>A0A0T9UVB6</accession>
<proteinExistence type="predicted"/>
<gene>
    <name evidence="1" type="ORF">ERS008460_03677</name>
</gene>
<dbReference type="EMBL" id="CQEM01000021">
    <property type="protein sequence ID" value="CNL74990.1"/>
    <property type="molecule type" value="Genomic_DNA"/>
</dbReference>